<dbReference type="PROSITE" id="PS51379">
    <property type="entry name" value="4FE4S_FER_2"/>
    <property type="match status" value="2"/>
</dbReference>
<dbReference type="InterPro" id="IPR017896">
    <property type="entry name" value="4Fe4S_Fe-S-bd"/>
</dbReference>
<keyword evidence="4" id="KW-0949">S-adenosyl-L-methionine</keyword>
<accession>A0ABS9MJP3</accession>
<name>A0ABS9MJP3_9FIRM</name>
<evidence type="ECO:0000256" key="5">
    <source>
        <dbReference type="ARBA" id="ARBA00022723"/>
    </source>
</evidence>
<dbReference type="PROSITE" id="PS51918">
    <property type="entry name" value="RADICAL_SAM"/>
    <property type="match status" value="1"/>
</dbReference>
<evidence type="ECO:0000313" key="13">
    <source>
        <dbReference type="Proteomes" id="UP001298681"/>
    </source>
</evidence>
<dbReference type="SUPFAM" id="SSF102114">
    <property type="entry name" value="Radical SAM enzymes"/>
    <property type="match status" value="1"/>
</dbReference>
<dbReference type="InterPro" id="IPR012839">
    <property type="entry name" value="Organic_radical_activase"/>
</dbReference>
<keyword evidence="8" id="KW-0411">Iron-sulfur</keyword>
<dbReference type="InterPro" id="IPR058240">
    <property type="entry name" value="rSAM_sf"/>
</dbReference>
<comment type="catalytic activity">
    <reaction evidence="9">
        <text>glycyl-[protein] + reduced [flavodoxin] + S-adenosyl-L-methionine = glycin-2-yl radical-[protein] + semiquinone [flavodoxin] + 5'-deoxyadenosine + L-methionine + H(+)</text>
        <dbReference type="Rhea" id="RHEA:61976"/>
        <dbReference type="Rhea" id="RHEA-COMP:10622"/>
        <dbReference type="Rhea" id="RHEA-COMP:14480"/>
        <dbReference type="Rhea" id="RHEA-COMP:15993"/>
        <dbReference type="Rhea" id="RHEA-COMP:15994"/>
        <dbReference type="ChEBI" id="CHEBI:15378"/>
        <dbReference type="ChEBI" id="CHEBI:17319"/>
        <dbReference type="ChEBI" id="CHEBI:29947"/>
        <dbReference type="ChEBI" id="CHEBI:32722"/>
        <dbReference type="ChEBI" id="CHEBI:57618"/>
        <dbReference type="ChEBI" id="CHEBI:57844"/>
        <dbReference type="ChEBI" id="CHEBI:59789"/>
        <dbReference type="ChEBI" id="CHEBI:140311"/>
    </reaction>
</comment>
<dbReference type="PROSITE" id="PS00198">
    <property type="entry name" value="4FE4S_FER_1"/>
    <property type="match status" value="2"/>
</dbReference>
<dbReference type="Pfam" id="PF13237">
    <property type="entry name" value="Fer4_10"/>
    <property type="match status" value="1"/>
</dbReference>
<keyword evidence="6" id="KW-0560">Oxidoreductase</keyword>
<evidence type="ECO:0000259" key="11">
    <source>
        <dbReference type="PROSITE" id="PS51918"/>
    </source>
</evidence>
<proteinExistence type="inferred from homology"/>
<dbReference type="InterPro" id="IPR040074">
    <property type="entry name" value="BssD/PflA/YjjW"/>
</dbReference>
<dbReference type="Gene3D" id="3.80.30.10">
    <property type="entry name" value="pyruvate-formate lyase- activating enzyme"/>
    <property type="match status" value="1"/>
</dbReference>
<dbReference type="CDD" id="cd01335">
    <property type="entry name" value="Radical_SAM"/>
    <property type="match status" value="1"/>
</dbReference>
<evidence type="ECO:0000256" key="4">
    <source>
        <dbReference type="ARBA" id="ARBA00022691"/>
    </source>
</evidence>
<dbReference type="SFLD" id="SFLDG01066">
    <property type="entry name" value="organic_radical-activating_enz"/>
    <property type="match status" value="1"/>
</dbReference>
<keyword evidence="5" id="KW-0479">Metal-binding</keyword>
<dbReference type="SUPFAM" id="SSF54862">
    <property type="entry name" value="4Fe-4S ferredoxins"/>
    <property type="match status" value="1"/>
</dbReference>
<evidence type="ECO:0000256" key="9">
    <source>
        <dbReference type="ARBA" id="ARBA00047365"/>
    </source>
</evidence>
<evidence type="ECO:0000256" key="2">
    <source>
        <dbReference type="ARBA" id="ARBA00009777"/>
    </source>
</evidence>
<organism evidence="12 13">
    <name type="scientific">Anaeromassilibacillus senegalensis</name>
    <dbReference type="NCBI Taxonomy" id="1673717"/>
    <lineage>
        <taxon>Bacteria</taxon>
        <taxon>Bacillati</taxon>
        <taxon>Bacillota</taxon>
        <taxon>Clostridia</taxon>
        <taxon>Eubacteriales</taxon>
        <taxon>Acutalibacteraceae</taxon>
        <taxon>Anaeromassilibacillus</taxon>
    </lineage>
</organism>
<reference evidence="12 13" key="1">
    <citation type="submission" date="2022-01" db="EMBL/GenBank/DDBJ databases">
        <title>Collection of gut derived symbiotic bacterial strains cultured from healthy donors.</title>
        <authorList>
            <person name="Lin H."/>
            <person name="Kohout C."/>
            <person name="Waligurski E."/>
            <person name="Pamer E.G."/>
        </authorList>
    </citation>
    <scope>NUCLEOTIDE SEQUENCE [LARGE SCALE GENOMIC DNA]</scope>
    <source>
        <strain evidence="12 13">DFI.7.58</strain>
    </source>
</reference>
<evidence type="ECO:0000256" key="7">
    <source>
        <dbReference type="ARBA" id="ARBA00023004"/>
    </source>
</evidence>
<dbReference type="RefSeq" id="WP_237966704.1">
    <property type="nucleotide sequence ID" value="NZ_JAKNHQ010000007.1"/>
</dbReference>
<evidence type="ECO:0000256" key="3">
    <source>
        <dbReference type="ARBA" id="ARBA00022485"/>
    </source>
</evidence>
<dbReference type="NCBIfam" id="TIGR02494">
    <property type="entry name" value="PFLE_PFLC"/>
    <property type="match status" value="1"/>
</dbReference>
<dbReference type="PANTHER" id="PTHR30352">
    <property type="entry name" value="PYRUVATE FORMATE-LYASE-ACTIVATING ENZYME"/>
    <property type="match status" value="1"/>
</dbReference>
<dbReference type="Pfam" id="PF04055">
    <property type="entry name" value="Radical_SAM"/>
    <property type="match status" value="1"/>
</dbReference>
<comment type="similarity">
    <text evidence="2">Belongs to the organic radical-activating enzymes family.</text>
</comment>
<dbReference type="Gene3D" id="3.30.70.20">
    <property type="match status" value="1"/>
</dbReference>
<comment type="cofactor">
    <cofactor evidence="1">
        <name>[4Fe-4S] cluster</name>
        <dbReference type="ChEBI" id="CHEBI:49883"/>
    </cofactor>
</comment>
<dbReference type="PANTHER" id="PTHR30352:SF4">
    <property type="entry name" value="PYRUVATE FORMATE-LYASE 2-ACTIVATING ENZYME"/>
    <property type="match status" value="1"/>
</dbReference>
<evidence type="ECO:0000313" key="12">
    <source>
        <dbReference type="EMBL" id="MCG4610679.1"/>
    </source>
</evidence>
<dbReference type="InterPro" id="IPR034457">
    <property type="entry name" value="Organic_radical-activating"/>
</dbReference>
<dbReference type="PIRSF" id="PIRSF000371">
    <property type="entry name" value="PFL_act_enz"/>
    <property type="match status" value="1"/>
</dbReference>
<keyword evidence="13" id="KW-1185">Reference proteome</keyword>
<dbReference type="SFLD" id="SFLDS00029">
    <property type="entry name" value="Radical_SAM"/>
    <property type="match status" value="1"/>
</dbReference>
<gene>
    <name evidence="12" type="ORF">L0P57_07000</name>
</gene>
<sequence>MESKGCVFNIQKFSTNDGPGIRTTVFLKGCPLHCGWCSNPESQAQKPQILWDLSKCVRCQQCVQTCPQHAVQFDVESGSIRFDFKTCVGCGACVAQCPQEALTLEGEWKDVEDVVAVCLQDRVFYEGSGGGVTLSGGEPMMQPDFAAALLSRLKQEGIATAIETTGYAPSAVFNRLLPDIDLFLFDCKHYDWQKHYEATGVYNDPILQNLKTALQSGKEVIVRIPVIPGVNNQLDDAQGFCELFQTLGVKRINLLPFHQFGERKYDFLNRVYSLHGIPALHEADLEAFRAVFLKNGFDCFF</sequence>
<dbReference type="InterPro" id="IPR001989">
    <property type="entry name" value="Radical_activat_CS"/>
</dbReference>
<dbReference type="InterPro" id="IPR007197">
    <property type="entry name" value="rSAM"/>
</dbReference>
<evidence type="ECO:0000256" key="8">
    <source>
        <dbReference type="ARBA" id="ARBA00023014"/>
    </source>
</evidence>
<evidence type="ECO:0000259" key="10">
    <source>
        <dbReference type="PROSITE" id="PS51379"/>
    </source>
</evidence>
<dbReference type="Proteomes" id="UP001298681">
    <property type="component" value="Unassembled WGS sequence"/>
</dbReference>
<protein>
    <submittedName>
        <fullName evidence="12">Glycyl-radical enzyme activating protein</fullName>
    </submittedName>
</protein>
<feature type="domain" description="4Fe-4S ferredoxin-type" evidence="10">
    <location>
        <begin position="47"/>
        <end position="76"/>
    </location>
</feature>
<dbReference type="EMBL" id="JAKNHQ010000007">
    <property type="protein sequence ID" value="MCG4610679.1"/>
    <property type="molecule type" value="Genomic_DNA"/>
</dbReference>
<feature type="domain" description="Radical SAM core" evidence="11">
    <location>
        <begin position="16"/>
        <end position="298"/>
    </location>
</feature>
<keyword evidence="3" id="KW-0004">4Fe-4S</keyword>
<feature type="domain" description="4Fe-4S ferredoxin-type" evidence="10">
    <location>
        <begin position="78"/>
        <end position="107"/>
    </location>
</feature>
<comment type="caution">
    <text evidence="12">The sequence shown here is derived from an EMBL/GenBank/DDBJ whole genome shotgun (WGS) entry which is preliminary data.</text>
</comment>
<dbReference type="SFLD" id="SFLDG01118">
    <property type="entry name" value="activating_enzymes__group_2"/>
    <property type="match status" value="1"/>
</dbReference>
<dbReference type="InterPro" id="IPR017900">
    <property type="entry name" value="4Fe4S_Fe_S_CS"/>
</dbReference>
<dbReference type="PROSITE" id="PS01087">
    <property type="entry name" value="RADICAL_ACTIVATING"/>
    <property type="match status" value="1"/>
</dbReference>
<evidence type="ECO:0000256" key="1">
    <source>
        <dbReference type="ARBA" id="ARBA00001966"/>
    </source>
</evidence>
<keyword evidence="7" id="KW-0408">Iron</keyword>
<evidence type="ECO:0000256" key="6">
    <source>
        <dbReference type="ARBA" id="ARBA00023002"/>
    </source>
</evidence>